<accession>A0A1F8AVB3</accession>
<protein>
    <recommendedName>
        <fullName evidence="4">Glycosyltransferase RgtA/B/C/D-like domain-containing protein</fullName>
    </recommendedName>
</protein>
<dbReference type="UniPathway" id="UPA00196"/>
<feature type="transmembrane region" description="Helical" evidence="1">
    <location>
        <begin position="255"/>
        <end position="277"/>
    </location>
</feature>
<feature type="transmembrane region" description="Helical" evidence="1">
    <location>
        <begin position="80"/>
        <end position="102"/>
    </location>
</feature>
<feature type="transmembrane region" description="Helical" evidence="1">
    <location>
        <begin position="309"/>
        <end position="324"/>
    </location>
</feature>
<evidence type="ECO:0000313" key="2">
    <source>
        <dbReference type="EMBL" id="OGM55198.1"/>
    </source>
</evidence>
<name>A0A1F8AVB3_9BACT</name>
<sequence>MGKLLIFLILTRITIFFSLFLINNEFVPSVFSERWDGNSYRFITENGYQTKENAGSEFIVFLPLYPTILRSLNFINLPTASIAFIVSNTFFVIGSLSLYKLLLVDYGERFSRKVVASLALFPTSYFFSVGYPESLFLFTTTASLYLARRNNFLLGFIFAGLATITRPTGIFLFPTLIYLILVSKENRLKKLFSATPGLLFPVYYLLVNYKLHQDFLAFKSFLETFWQKAFDLPWKGIIKSFKLTNYKDWTLYQKLTIGLGEGLASASGWIFSALAIFLRAEINLAYSVFTILSVALFTSTGFILSSPRYLLSIFPFFIVLCLLLKNKLIFYAWLVVSSVLLIFYSNHFYLGHWAF</sequence>
<dbReference type="GO" id="GO:0016020">
    <property type="term" value="C:membrane"/>
    <property type="evidence" value="ECO:0007669"/>
    <property type="project" value="GOC"/>
</dbReference>
<proteinExistence type="predicted"/>
<organism evidence="2 3">
    <name type="scientific">Candidatus Woesebacteria bacterium RIFCSPHIGHO2_12_FULL_41_24</name>
    <dbReference type="NCBI Taxonomy" id="1802510"/>
    <lineage>
        <taxon>Bacteria</taxon>
        <taxon>Candidatus Woeseibacteriota</taxon>
    </lineage>
</organism>
<dbReference type="Proteomes" id="UP000178603">
    <property type="component" value="Unassembled WGS sequence"/>
</dbReference>
<evidence type="ECO:0008006" key="4">
    <source>
        <dbReference type="Google" id="ProtNLM"/>
    </source>
</evidence>
<feature type="transmembrane region" description="Helical" evidence="1">
    <location>
        <begin position="152"/>
        <end position="179"/>
    </location>
</feature>
<evidence type="ECO:0000256" key="1">
    <source>
        <dbReference type="SAM" id="Phobius"/>
    </source>
</evidence>
<comment type="caution">
    <text evidence="2">The sequence shown here is derived from an EMBL/GenBank/DDBJ whole genome shotgun (WGS) entry which is preliminary data.</text>
</comment>
<feature type="transmembrane region" description="Helical" evidence="1">
    <location>
        <begin position="331"/>
        <end position="350"/>
    </location>
</feature>
<reference evidence="2 3" key="1">
    <citation type="journal article" date="2016" name="Nat. Commun.">
        <title>Thousands of microbial genomes shed light on interconnected biogeochemical processes in an aquifer system.</title>
        <authorList>
            <person name="Anantharaman K."/>
            <person name="Brown C.T."/>
            <person name="Hug L.A."/>
            <person name="Sharon I."/>
            <person name="Castelle C.J."/>
            <person name="Probst A.J."/>
            <person name="Thomas B.C."/>
            <person name="Singh A."/>
            <person name="Wilkins M.J."/>
            <person name="Karaoz U."/>
            <person name="Brodie E.L."/>
            <person name="Williams K.H."/>
            <person name="Hubbard S.S."/>
            <person name="Banfield J.F."/>
        </authorList>
    </citation>
    <scope>NUCLEOTIDE SEQUENCE [LARGE SCALE GENOMIC DNA]</scope>
</reference>
<gene>
    <name evidence="2" type="ORF">A3E44_02845</name>
</gene>
<keyword evidence="1" id="KW-0812">Transmembrane</keyword>
<dbReference type="EMBL" id="MGGW01000004">
    <property type="protein sequence ID" value="OGM55198.1"/>
    <property type="molecule type" value="Genomic_DNA"/>
</dbReference>
<evidence type="ECO:0000313" key="3">
    <source>
        <dbReference type="Proteomes" id="UP000178603"/>
    </source>
</evidence>
<dbReference type="AlphaFoldDB" id="A0A1F8AVB3"/>
<feature type="transmembrane region" description="Helical" evidence="1">
    <location>
        <begin position="191"/>
        <end position="209"/>
    </location>
</feature>
<keyword evidence="1" id="KW-0472">Membrane</keyword>
<feature type="transmembrane region" description="Helical" evidence="1">
    <location>
        <begin position="284"/>
        <end position="303"/>
    </location>
</feature>
<keyword evidence="1" id="KW-1133">Transmembrane helix</keyword>
<dbReference type="GO" id="GO:0006506">
    <property type="term" value="P:GPI anchor biosynthetic process"/>
    <property type="evidence" value="ECO:0007669"/>
    <property type="project" value="UniProtKB-UniPathway"/>
</dbReference>